<gene>
    <name evidence="7" type="ORF">SAMN05443668_103296</name>
</gene>
<evidence type="ECO:0000259" key="6">
    <source>
        <dbReference type="PROSITE" id="PS50977"/>
    </source>
</evidence>
<dbReference type="EMBL" id="FRCS01000003">
    <property type="protein sequence ID" value="SHN15686.1"/>
    <property type="molecule type" value="Genomic_DNA"/>
</dbReference>
<dbReference type="GO" id="GO:0000976">
    <property type="term" value="F:transcription cis-regulatory region binding"/>
    <property type="evidence" value="ECO:0007669"/>
    <property type="project" value="TreeGrafter"/>
</dbReference>
<keyword evidence="3" id="KW-0804">Transcription</keyword>
<organism evidence="7 8">
    <name type="scientific">Cryptosporangium aurantiacum</name>
    <dbReference type="NCBI Taxonomy" id="134849"/>
    <lineage>
        <taxon>Bacteria</taxon>
        <taxon>Bacillati</taxon>
        <taxon>Actinomycetota</taxon>
        <taxon>Actinomycetes</taxon>
        <taxon>Cryptosporangiales</taxon>
        <taxon>Cryptosporangiaceae</taxon>
        <taxon>Cryptosporangium</taxon>
    </lineage>
</organism>
<evidence type="ECO:0000256" key="1">
    <source>
        <dbReference type="ARBA" id="ARBA00023015"/>
    </source>
</evidence>
<reference evidence="7 8" key="1">
    <citation type="submission" date="2016-11" db="EMBL/GenBank/DDBJ databases">
        <authorList>
            <person name="Jaros S."/>
            <person name="Januszkiewicz K."/>
            <person name="Wedrychowicz H."/>
        </authorList>
    </citation>
    <scope>NUCLEOTIDE SEQUENCE [LARGE SCALE GENOMIC DNA]</scope>
    <source>
        <strain evidence="7 8">DSM 46144</strain>
    </source>
</reference>
<dbReference type="PROSITE" id="PS50977">
    <property type="entry name" value="HTH_TETR_2"/>
    <property type="match status" value="1"/>
</dbReference>
<evidence type="ECO:0000256" key="5">
    <source>
        <dbReference type="SAM" id="Phobius"/>
    </source>
</evidence>
<keyword evidence="5" id="KW-0812">Transmembrane</keyword>
<protein>
    <submittedName>
        <fullName evidence="7">Transcriptional regulator, TetR family</fullName>
    </submittedName>
</protein>
<feature type="domain" description="HTH tetR-type" evidence="6">
    <location>
        <begin position="5"/>
        <end position="65"/>
    </location>
</feature>
<dbReference type="Pfam" id="PF02909">
    <property type="entry name" value="TetR_C_1"/>
    <property type="match status" value="1"/>
</dbReference>
<keyword evidence="8" id="KW-1185">Reference proteome</keyword>
<dbReference type="STRING" id="134849.SAMN05443668_103296"/>
<name>A0A1M7PFC7_9ACTN</name>
<evidence type="ECO:0000313" key="7">
    <source>
        <dbReference type="EMBL" id="SHN15686.1"/>
    </source>
</evidence>
<dbReference type="Pfam" id="PF00440">
    <property type="entry name" value="TetR_N"/>
    <property type="match status" value="1"/>
</dbReference>
<keyword evidence="2 4" id="KW-0238">DNA-binding</keyword>
<dbReference type="InterPro" id="IPR009057">
    <property type="entry name" value="Homeodomain-like_sf"/>
</dbReference>
<dbReference type="Proteomes" id="UP000184440">
    <property type="component" value="Unassembled WGS sequence"/>
</dbReference>
<evidence type="ECO:0000256" key="4">
    <source>
        <dbReference type="PROSITE-ProRule" id="PRU00335"/>
    </source>
</evidence>
<feature type="DNA-binding region" description="H-T-H motif" evidence="4">
    <location>
        <begin position="28"/>
        <end position="47"/>
    </location>
</feature>
<keyword evidence="5" id="KW-0472">Membrane</keyword>
<dbReference type="SUPFAM" id="SSF46689">
    <property type="entry name" value="Homeodomain-like"/>
    <property type="match status" value="1"/>
</dbReference>
<dbReference type="PANTHER" id="PTHR30055">
    <property type="entry name" value="HTH-TYPE TRANSCRIPTIONAL REGULATOR RUTR"/>
    <property type="match status" value="1"/>
</dbReference>
<dbReference type="InterPro" id="IPR023772">
    <property type="entry name" value="DNA-bd_HTH_TetR-type_CS"/>
</dbReference>
<dbReference type="InterPro" id="IPR036271">
    <property type="entry name" value="Tet_transcr_reg_TetR-rel_C_sf"/>
</dbReference>
<dbReference type="InterPro" id="IPR001647">
    <property type="entry name" value="HTH_TetR"/>
</dbReference>
<accession>A0A1M7PFC7</accession>
<dbReference type="GO" id="GO:0003700">
    <property type="term" value="F:DNA-binding transcription factor activity"/>
    <property type="evidence" value="ECO:0007669"/>
    <property type="project" value="TreeGrafter"/>
</dbReference>
<sequence>MRAPAVSREQIIAAADAVARRDGLDRLTARALCAELRLTPPAIYRHFATMELIVDQVVDDVIGRVDLPGPEVGDWADRLRACFLSVHDVITDYPGLAARMGRHLPYGPSGARNARFLHDLLATAGVADENRQKILYAVFVYVWGHLLAADAAAVLLDFNARAAHGREQFLWGLDHLLDSFRRLGA</sequence>
<keyword evidence="5" id="KW-1133">Transmembrane helix</keyword>
<evidence type="ECO:0000313" key="8">
    <source>
        <dbReference type="Proteomes" id="UP000184440"/>
    </source>
</evidence>
<dbReference type="RefSeq" id="WP_073256043.1">
    <property type="nucleotide sequence ID" value="NZ_FRCS01000003.1"/>
</dbReference>
<evidence type="ECO:0000256" key="3">
    <source>
        <dbReference type="ARBA" id="ARBA00023163"/>
    </source>
</evidence>
<proteinExistence type="predicted"/>
<dbReference type="SUPFAM" id="SSF48498">
    <property type="entry name" value="Tetracyclin repressor-like, C-terminal domain"/>
    <property type="match status" value="1"/>
</dbReference>
<dbReference type="Gene3D" id="1.10.357.10">
    <property type="entry name" value="Tetracycline Repressor, domain 2"/>
    <property type="match status" value="1"/>
</dbReference>
<dbReference type="InterPro" id="IPR004111">
    <property type="entry name" value="Repressor_TetR_C"/>
</dbReference>
<keyword evidence="1" id="KW-0805">Transcription regulation</keyword>
<dbReference type="AlphaFoldDB" id="A0A1M7PFC7"/>
<dbReference type="PROSITE" id="PS01081">
    <property type="entry name" value="HTH_TETR_1"/>
    <property type="match status" value="1"/>
</dbReference>
<dbReference type="PANTHER" id="PTHR30055:SF151">
    <property type="entry name" value="TRANSCRIPTIONAL REGULATORY PROTEIN"/>
    <property type="match status" value="1"/>
</dbReference>
<evidence type="ECO:0000256" key="2">
    <source>
        <dbReference type="ARBA" id="ARBA00023125"/>
    </source>
</evidence>
<feature type="transmembrane region" description="Helical" evidence="5">
    <location>
        <begin position="134"/>
        <end position="156"/>
    </location>
</feature>
<dbReference type="GO" id="GO:0045892">
    <property type="term" value="P:negative regulation of DNA-templated transcription"/>
    <property type="evidence" value="ECO:0007669"/>
    <property type="project" value="InterPro"/>
</dbReference>
<dbReference type="InterPro" id="IPR050109">
    <property type="entry name" value="HTH-type_TetR-like_transc_reg"/>
</dbReference>